<dbReference type="HOGENOM" id="CLU_107496_1_0_9"/>
<accession>R4K6I8</accession>
<proteinExistence type="predicted"/>
<dbReference type="Pfam" id="PF25842">
    <property type="entry name" value="NfeD_TM"/>
    <property type="match status" value="1"/>
</dbReference>
<evidence type="ECO:0000313" key="4">
    <source>
        <dbReference type="Proteomes" id="UP000013523"/>
    </source>
</evidence>
<dbReference type="Proteomes" id="UP000013523">
    <property type="component" value="Chromosome"/>
</dbReference>
<feature type="transmembrane region" description="Helical" evidence="1">
    <location>
        <begin position="53"/>
        <end position="74"/>
    </location>
</feature>
<keyword evidence="1" id="KW-1133">Transmembrane helix</keyword>
<keyword evidence="1" id="KW-0472">Membrane</keyword>
<dbReference type="OrthoDB" id="1807862at2"/>
<dbReference type="eggNOG" id="COG1585">
    <property type="taxonomic scope" value="Bacteria"/>
</dbReference>
<sequence>MERIYTIIFCVGVIYTVFTFLIGGLFGIVHIGLDLHMDAHLDGGSSSGGFAAFPLKPITIVSFITVFGGVGIIGTRYKLNWMTVVIIAVILGFIISTVLYRFIVVPLYRAQNTSAVSQDKLIGMTAVVISPILENGFGSIAYIVNGSKYNAPAQHVAKKAVKQGEEVLIYEIKNSVFYVEPLNNNQDLSNN</sequence>
<evidence type="ECO:0000259" key="2">
    <source>
        <dbReference type="Pfam" id="PF25842"/>
    </source>
</evidence>
<evidence type="ECO:0000313" key="3">
    <source>
        <dbReference type="EMBL" id="AGK96114.1"/>
    </source>
</evidence>
<protein>
    <recommendedName>
        <fullName evidence="2">Membrane protein NfeD2 N-terminal transmembrane domain-containing protein</fullName>
    </recommendedName>
</protein>
<dbReference type="RefSeq" id="WP_015614437.1">
    <property type="nucleotide sequence ID" value="NC_021182.1"/>
</dbReference>
<dbReference type="PATRIC" id="fig|86416.3.peg.1114"/>
<dbReference type="STRING" id="86416.Clopa_1117"/>
<keyword evidence="1" id="KW-0812">Transmembrane</keyword>
<dbReference type="Gene3D" id="2.40.50.140">
    <property type="entry name" value="Nucleic acid-binding proteins"/>
    <property type="match status" value="1"/>
</dbReference>
<evidence type="ECO:0000256" key="1">
    <source>
        <dbReference type="SAM" id="Phobius"/>
    </source>
</evidence>
<name>R4K6I8_CLOPA</name>
<feature type="transmembrane region" description="Helical" evidence="1">
    <location>
        <begin position="81"/>
        <end position="102"/>
    </location>
</feature>
<dbReference type="EMBL" id="CP003261">
    <property type="protein sequence ID" value="AGK96114.1"/>
    <property type="molecule type" value="Genomic_DNA"/>
</dbReference>
<keyword evidence="4" id="KW-1185">Reference proteome</keyword>
<dbReference type="InterPro" id="IPR058653">
    <property type="entry name" value="NfeD2_TM"/>
</dbReference>
<feature type="domain" description="Membrane protein NfeD2 N-terminal transmembrane" evidence="2">
    <location>
        <begin position="1"/>
        <end position="112"/>
    </location>
</feature>
<feature type="transmembrane region" description="Helical" evidence="1">
    <location>
        <begin position="7"/>
        <end position="33"/>
    </location>
</feature>
<dbReference type="KEGG" id="cpas:Clopa_1117"/>
<organism evidence="3 4">
    <name type="scientific">Clostridium pasteurianum BC1</name>
    <dbReference type="NCBI Taxonomy" id="86416"/>
    <lineage>
        <taxon>Bacteria</taxon>
        <taxon>Bacillati</taxon>
        <taxon>Bacillota</taxon>
        <taxon>Clostridia</taxon>
        <taxon>Eubacteriales</taxon>
        <taxon>Clostridiaceae</taxon>
        <taxon>Clostridium</taxon>
    </lineage>
</organism>
<dbReference type="AlphaFoldDB" id="R4K6I8"/>
<reference evidence="3 4" key="1">
    <citation type="submission" date="2012-01" db="EMBL/GenBank/DDBJ databases">
        <title>Complete sequence of chromosome of Clostridium pasteurianum BC1.</title>
        <authorList>
            <consortium name="US DOE Joint Genome Institute"/>
            <person name="Lucas S."/>
            <person name="Han J."/>
            <person name="Lapidus A."/>
            <person name="Cheng J.-F."/>
            <person name="Goodwin L."/>
            <person name="Pitluck S."/>
            <person name="Peters L."/>
            <person name="Mikhailova N."/>
            <person name="Teshima H."/>
            <person name="Detter J.C."/>
            <person name="Han C."/>
            <person name="Tapia R."/>
            <person name="Land M."/>
            <person name="Hauser L."/>
            <person name="Kyrpides N."/>
            <person name="Ivanova N."/>
            <person name="Pagani I."/>
            <person name="Dunn J."/>
            <person name="Taghavi S."/>
            <person name="Francis A."/>
            <person name="van der Lelie D."/>
            <person name="Woyke T."/>
        </authorList>
    </citation>
    <scope>NUCLEOTIDE SEQUENCE [LARGE SCALE GENOMIC DNA]</scope>
    <source>
        <strain evidence="3 4">BC1</strain>
    </source>
</reference>
<gene>
    <name evidence="3" type="ORF">Clopa_1117</name>
</gene>
<feature type="transmembrane region" description="Helical" evidence="1">
    <location>
        <begin position="122"/>
        <end position="144"/>
    </location>
</feature>
<dbReference type="InterPro" id="IPR012340">
    <property type="entry name" value="NA-bd_OB-fold"/>
</dbReference>